<evidence type="ECO:0000313" key="7">
    <source>
        <dbReference type="EMBL" id="KAK8962236.1"/>
    </source>
</evidence>
<proteinExistence type="inferred from homology"/>
<sequence>MIECNYASRQVVLKQGVASSPSETDMSSRGHLPSPLLRKPAQAPGMMRHGPFPGYPPSSHHPLEHVNPVEFLEKKIMLQEDEMDRLAVENRRLAATHTVLRQELVSAQHEIQRIHAHVGNIHKESEIKIRVLLDKIAKSEADIYASEEVRKELKKAHLEGQSLFTERKELTTEIQHMTETLKKAKADTKNLPEMHIELEGLKQEHKKLRSAFEYEKNLNKEQVEQMCGMEKNLLTMASEVEKLKAEIMKIEKAAQVPNQYEGNYGTAATGYPSTGQAFVRHLDQGHSQGVGGYAENANGINSSYPNSSYSHGGFAGYSQGYGMVPTQMTGGDSVHGGHAYSTAGVSAVYHNGFMMPPVAGGVQVGDGMSTPTMGATAGSYEGVNSGNPLLPAMPPPPPVSWRRICQFAASAAALGKNYLRSCCRRQRIRLWNRLSAPEICWMSKDGATTGDVDVEGDALLPAHA</sequence>
<dbReference type="PANTHER" id="PTHR33405">
    <property type="entry name" value="PROTEIN FLX-LIKE 2"/>
    <property type="match status" value="1"/>
</dbReference>
<keyword evidence="8" id="KW-1185">Reference proteome</keyword>
<gene>
    <name evidence="7" type="ORF">KSP40_PGU010412</name>
</gene>
<comment type="caution">
    <text evidence="7">The sequence shown here is derived from an EMBL/GenBank/DDBJ whole genome shotgun (WGS) entry which is preliminary data.</text>
</comment>
<keyword evidence="2" id="KW-0217">Developmental protein</keyword>
<evidence type="ECO:0000313" key="8">
    <source>
        <dbReference type="Proteomes" id="UP001412067"/>
    </source>
</evidence>
<evidence type="ECO:0000256" key="1">
    <source>
        <dbReference type="ARBA" id="ARBA00005405"/>
    </source>
</evidence>
<dbReference type="InterPro" id="IPR040353">
    <property type="entry name" value="FLX/FLX-like"/>
</dbReference>
<keyword evidence="4" id="KW-0175">Coiled coil</keyword>
<accession>A0ABR2MDW6</accession>
<feature type="region of interest" description="Disordered" evidence="6">
    <location>
        <begin position="16"/>
        <end position="46"/>
    </location>
</feature>
<evidence type="ECO:0000256" key="3">
    <source>
        <dbReference type="ARBA" id="ARBA00022782"/>
    </source>
</evidence>
<dbReference type="EMBL" id="JBBWWR010000008">
    <property type="protein sequence ID" value="KAK8962236.1"/>
    <property type="molecule type" value="Genomic_DNA"/>
</dbReference>
<reference evidence="7 8" key="1">
    <citation type="journal article" date="2022" name="Nat. Plants">
        <title>Genomes of leafy and leafless Platanthera orchids illuminate the evolution of mycoheterotrophy.</title>
        <authorList>
            <person name="Li M.H."/>
            <person name="Liu K.W."/>
            <person name="Li Z."/>
            <person name="Lu H.C."/>
            <person name="Ye Q.L."/>
            <person name="Zhang D."/>
            <person name="Wang J.Y."/>
            <person name="Li Y.F."/>
            <person name="Zhong Z.M."/>
            <person name="Liu X."/>
            <person name="Yu X."/>
            <person name="Liu D.K."/>
            <person name="Tu X.D."/>
            <person name="Liu B."/>
            <person name="Hao Y."/>
            <person name="Liao X.Y."/>
            <person name="Jiang Y.T."/>
            <person name="Sun W.H."/>
            <person name="Chen J."/>
            <person name="Chen Y.Q."/>
            <person name="Ai Y."/>
            <person name="Zhai J.W."/>
            <person name="Wu S.S."/>
            <person name="Zhou Z."/>
            <person name="Hsiao Y.Y."/>
            <person name="Wu W.L."/>
            <person name="Chen Y.Y."/>
            <person name="Lin Y.F."/>
            <person name="Hsu J.L."/>
            <person name="Li C.Y."/>
            <person name="Wang Z.W."/>
            <person name="Zhao X."/>
            <person name="Zhong W.Y."/>
            <person name="Ma X.K."/>
            <person name="Ma L."/>
            <person name="Huang J."/>
            <person name="Chen G.Z."/>
            <person name="Huang M.Z."/>
            <person name="Huang L."/>
            <person name="Peng D.H."/>
            <person name="Luo Y.B."/>
            <person name="Zou S.Q."/>
            <person name="Chen S.P."/>
            <person name="Lan S."/>
            <person name="Tsai W.C."/>
            <person name="Van de Peer Y."/>
            <person name="Liu Z.J."/>
        </authorList>
    </citation>
    <scope>NUCLEOTIDE SEQUENCE [LARGE SCALE GENOMIC DNA]</scope>
    <source>
        <strain evidence="7">Lor288</strain>
    </source>
</reference>
<evidence type="ECO:0000256" key="2">
    <source>
        <dbReference type="ARBA" id="ARBA00022473"/>
    </source>
</evidence>
<evidence type="ECO:0000256" key="5">
    <source>
        <dbReference type="ARBA" id="ARBA00023089"/>
    </source>
</evidence>
<evidence type="ECO:0000256" key="6">
    <source>
        <dbReference type="SAM" id="MobiDB-lite"/>
    </source>
</evidence>
<feature type="compositionally biased region" description="Polar residues" evidence="6">
    <location>
        <begin position="17"/>
        <end position="27"/>
    </location>
</feature>
<protein>
    <submittedName>
        <fullName evidence="7">Uncharacterized protein</fullName>
    </submittedName>
</protein>
<dbReference type="Proteomes" id="UP001412067">
    <property type="component" value="Unassembled WGS sequence"/>
</dbReference>
<evidence type="ECO:0000256" key="4">
    <source>
        <dbReference type="ARBA" id="ARBA00023054"/>
    </source>
</evidence>
<keyword evidence="3" id="KW-0221">Differentiation</keyword>
<organism evidence="7 8">
    <name type="scientific">Platanthera guangdongensis</name>
    <dbReference type="NCBI Taxonomy" id="2320717"/>
    <lineage>
        <taxon>Eukaryota</taxon>
        <taxon>Viridiplantae</taxon>
        <taxon>Streptophyta</taxon>
        <taxon>Embryophyta</taxon>
        <taxon>Tracheophyta</taxon>
        <taxon>Spermatophyta</taxon>
        <taxon>Magnoliopsida</taxon>
        <taxon>Liliopsida</taxon>
        <taxon>Asparagales</taxon>
        <taxon>Orchidaceae</taxon>
        <taxon>Orchidoideae</taxon>
        <taxon>Orchideae</taxon>
        <taxon>Orchidinae</taxon>
        <taxon>Platanthera</taxon>
    </lineage>
</organism>
<dbReference type="PANTHER" id="PTHR33405:SF18">
    <property type="entry name" value="PROTEIN FLX-LIKE 4"/>
    <property type="match status" value="1"/>
</dbReference>
<comment type="similarity">
    <text evidence="1">Belongs to the FLX family.</text>
</comment>
<keyword evidence="5" id="KW-0287">Flowering</keyword>
<name>A0ABR2MDW6_9ASPA</name>